<dbReference type="InterPro" id="IPR036086">
    <property type="entry name" value="ParB/Sulfiredoxin_sf"/>
</dbReference>
<dbReference type="eggNOG" id="COG1475">
    <property type="taxonomic scope" value="Bacteria"/>
</dbReference>
<dbReference type="Gene3D" id="1.10.10.2830">
    <property type="match status" value="1"/>
</dbReference>
<dbReference type="PANTHER" id="PTHR33375:SF1">
    <property type="entry name" value="CHROMOSOME-PARTITIONING PROTEIN PARB-RELATED"/>
    <property type="match status" value="1"/>
</dbReference>
<dbReference type="OrthoDB" id="157570at2"/>
<dbReference type="PANTHER" id="PTHR33375">
    <property type="entry name" value="CHROMOSOME-PARTITIONING PROTEIN PARB-RELATED"/>
    <property type="match status" value="1"/>
</dbReference>
<dbReference type="Gene3D" id="3.90.1530.30">
    <property type="match status" value="1"/>
</dbReference>
<dbReference type="GO" id="GO:0007059">
    <property type="term" value="P:chromosome segregation"/>
    <property type="evidence" value="ECO:0007669"/>
    <property type="project" value="UniProtKB-KW"/>
</dbReference>
<protein>
    <submittedName>
        <fullName evidence="5">ParB-like partition protein</fullName>
    </submittedName>
</protein>
<evidence type="ECO:0000313" key="6">
    <source>
        <dbReference type="Proteomes" id="UP000002027"/>
    </source>
</evidence>
<feature type="domain" description="ParB-like N-terminal" evidence="4">
    <location>
        <begin position="42"/>
        <end position="133"/>
    </location>
</feature>
<evidence type="ECO:0000259" key="4">
    <source>
        <dbReference type="SMART" id="SM00470"/>
    </source>
</evidence>
<dbReference type="AlphaFoldDB" id="D1C8D1"/>
<dbReference type="CDD" id="cd16393">
    <property type="entry name" value="SPO0J_N"/>
    <property type="match status" value="1"/>
</dbReference>
<name>D1C8D1_SPHTD</name>
<dbReference type="SMART" id="SM00470">
    <property type="entry name" value="ParB"/>
    <property type="match status" value="1"/>
</dbReference>
<dbReference type="InParanoid" id="D1C8D1"/>
<dbReference type="NCBIfam" id="TIGR00180">
    <property type="entry name" value="parB_part"/>
    <property type="match status" value="1"/>
</dbReference>
<dbReference type="InterPro" id="IPR004437">
    <property type="entry name" value="ParB/RepB/Spo0J"/>
</dbReference>
<dbReference type="KEGG" id="sti:Sthe_2660"/>
<dbReference type="RefSeq" id="WP_012873112.1">
    <property type="nucleotide sequence ID" value="NC_013524.1"/>
</dbReference>
<dbReference type="EMBL" id="CP001824">
    <property type="protein sequence ID" value="ACZ40074.1"/>
    <property type="molecule type" value="Genomic_DNA"/>
</dbReference>
<keyword evidence="2" id="KW-0159">Chromosome partition</keyword>
<dbReference type="FunFam" id="3.90.1530.30:FF:000001">
    <property type="entry name" value="Chromosome partitioning protein ParB"/>
    <property type="match status" value="1"/>
</dbReference>
<dbReference type="Proteomes" id="UP000002027">
    <property type="component" value="Chromosome 2"/>
</dbReference>
<evidence type="ECO:0000256" key="1">
    <source>
        <dbReference type="ARBA" id="ARBA00006295"/>
    </source>
</evidence>
<dbReference type="SUPFAM" id="SSF109709">
    <property type="entry name" value="KorB DNA-binding domain-like"/>
    <property type="match status" value="1"/>
</dbReference>
<dbReference type="Pfam" id="PF02195">
    <property type="entry name" value="ParB_N"/>
    <property type="match status" value="1"/>
</dbReference>
<comment type="similarity">
    <text evidence="1">Belongs to the ParB family.</text>
</comment>
<keyword evidence="6" id="KW-1185">Reference proteome</keyword>
<dbReference type="SUPFAM" id="SSF110849">
    <property type="entry name" value="ParB/Sulfiredoxin"/>
    <property type="match status" value="1"/>
</dbReference>
<dbReference type="InterPro" id="IPR003115">
    <property type="entry name" value="ParB_N"/>
</dbReference>
<dbReference type="STRING" id="479434.Sthe_2660"/>
<dbReference type="GO" id="GO:0005694">
    <property type="term" value="C:chromosome"/>
    <property type="evidence" value="ECO:0007669"/>
    <property type="project" value="TreeGrafter"/>
</dbReference>
<sequence>MSEPARSVVERPAARRRRFTVDALFQDTSPRAVGVSDLVTAKEIRLDRIEPDPHQPRRTFDQERLEELAASIAQEGVLQPIAVRYDEERDRYVILHGERRWRAAQMAGLTAIPAVVRDVPEERRLLQQLMENVVREDLNAVDRAAALRALKAQMGDASWERVAEAVGIKRSRLFQLLGTEKLPDAVQEDIRAGRLSEKQSRVLQGLAPAAQAALARLIVDEGLGQNEAQRLARAIRDDPEFAAMEPPALVERLRAMREVVERRPARDAGPSSVAAALARALGEAAPAPDDSDYIQSAVARAGAPAPDKDLLDAQTRALALSLAQLAQAPLPARERRALAPRLRALRELIGAALDPKKG</sequence>
<reference evidence="6" key="1">
    <citation type="submission" date="2009-11" db="EMBL/GenBank/DDBJ databases">
        <title>The complete chromosome 2 of Sphaerobacter thermophilus DSM 20745.</title>
        <authorList>
            <person name="Lucas S."/>
            <person name="Copeland A."/>
            <person name="Lapidus A."/>
            <person name="Glavina del Rio T."/>
            <person name="Dalin E."/>
            <person name="Tice H."/>
            <person name="Bruce D."/>
            <person name="Goodwin L."/>
            <person name="Pitluck S."/>
            <person name="Kyrpides N."/>
            <person name="Mavromatis K."/>
            <person name="Ivanova N."/>
            <person name="Mikhailova N."/>
            <person name="LaButti K.M."/>
            <person name="Clum A."/>
            <person name="Sun H.I."/>
            <person name="Brettin T."/>
            <person name="Detter J.C."/>
            <person name="Han C."/>
            <person name="Larimer F."/>
            <person name="Land M."/>
            <person name="Hauser L."/>
            <person name="Markowitz V."/>
            <person name="Cheng J.F."/>
            <person name="Hugenholtz P."/>
            <person name="Woyke T."/>
            <person name="Wu D."/>
            <person name="Steenblock K."/>
            <person name="Schneider S."/>
            <person name="Pukall R."/>
            <person name="Goeker M."/>
            <person name="Klenk H.P."/>
            <person name="Eisen J.A."/>
        </authorList>
    </citation>
    <scope>NUCLEOTIDE SEQUENCE [LARGE SCALE GENOMIC DNA]</scope>
    <source>
        <strain evidence="6">ATCC 49802 / DSM 20745 / S 6022</strain>
    </source>
</reference>
<evidence type="ECO:0000313" key="5">
    <source>
        <dbReference type="EMBL" id="ACZ40074.1"/>
    </source>
</evidence>
<dbReference type="GO" id="GO:0003677">
    <property type="term" value="F:DNA binding"/>
    <property type="evidence" value="ECO:0007669"/>
    <property type="project" value="UniProtKB-KW"/>
</dbReference>
<dbReference type="InterPro" id="IPR041468">
    <property type="entry name" value="HTH_ParB/Spo0J"/>
</dbReference>
<reference evidence="5 6" key="2">
    <citation type="journal article" date="2010" name="Stand. Genomic Sci.">
        <title>Complete genome sequence of Desulfohalobium retbaense type strain (HR(100)).</title>
        <authorList>
            <person name="Spring S."/>
            <person name="Nolan M."/>
            <person name="Lapidus A."/>
            <person name="Glavina Del Rio T."/>
            <person name="Copeland A."/>
            <person name="Tice H."/>
            <person name="Cheng J.F."/>
            <person name="Lucas S."/>
            <person name="Land M."/>
            <person name="Chen F."/>
            <person name="Bruce D."/>
            <person name="Goodwin L."/>
            <person name="Pitluck S."/>
            <person name="Ivanova N."/>
            <person name="Mavromatis K."/>
            <person name="Mikhailova N."/>
            <person name="Pati A."/>
            <person name="Chen A."/>
            <person name="Palaniappan K."/>
            <person name="Hauser L."/>
            <person name="Chang Y.J."/>
            <person name="Jeffries C.D."/>
            <person name="Munk C."/>
            <person name="Kiss H."/>
            <person name="Chain P."/>
            <person name="Han C."/>
            <person name="Brettin T."/>
            <person name="Detter J.C."/>
            <person name="Schuler E."/>
            <person name="Goker M."/>
            <person name="Rohde M."/>
            <person name="Bristow J."/>
            <person name="Eisen J.A."/>
            <person name="Markowitz V."/>
            <person name="Hugenholtz P."/>
            <person name="Kyrpides N.C."/>
            <person name="Klenk H.P."/>
        </authorList>
    </citation>
    <scope>NUCLEOTIDE SEQUENCE [LARGE SCALE GENOMIC DNA]</scope>
    <source>
        <strain evidence="6">ATCC 49802 / DSM 20745 / S 6022</strain>
    </source>
</reference>
<dbReference type="InterPro" id="IPR050336">
    <property type="entry name" value="Chromosome_partition/occlusion"/>
</dbReference>
<evidence type="ECO:0000256" key="2">
    <source>
        <dbReference type="ARBA" id="ARBA00022829"/>
    </source>
</evidence>
<evidence type="ECO:0000256" key="3">
    <source>
        <dbReference type="ARBA" id="ARBA00023125"/>
    </source>
</evidence>
<dbReference type="HOGENOM" id="CLU_773642_0_0_0"/>
<organism evidence="5 6">
    <name type="scientific">Sphaerobacter thermophilus (strain ATCC 49802 / DSM 20745 / KCCM 41009 / NCIMB 13125 / S 6022)</name>
    <dbReference type="NCBI Taxonomy" id="479434"/>
    <lineage>
        <taxon>Bacteria</taxon>
        <taxon>Pseudomonadati</taxon>
        <taxon>Thermomicrobiota</taxon>
        <taxon>Thermomicrobia</taxon>
        <taxon>Sphaerobacterales</taxon>
        <taxon>Sphaerobacterineae</taxon>
        <taxon>Sphaerobacteraceae</taxon>
        <taxon>Sphaerobacter</taxon>
    </lineage>
</organism>
<dbReference type="Pfam" id="PF17762">
    <property type="entry name" value="HTH_ParB"/>
    <property type="match status" value="1"/>
</dbReference>
<gene>
    <name evidence="5" type="ordered locus">Sthe_2660</name>
</gene>
<keyword evidence="3" id="KW-0238">DNA-binding</keyword>
<accession>D1C8D1</accession>
<proteinExistence type="inferred from homology"/>